<reference evidence="2" key="1">
    <citation type="submission" date="2022-11" db="UniProtKB">
        <authorList>
            <consortium name="EnsemblMetazoa"/>
        </authorList>
    </citation>
    <scope>IDENTIFICATION</scope>
</reference>
<sequence length="440" mass="49555">MGCSSSTPAKKESSASTFDFSRRNTLVKRPDVPVEIGNGVKKLSPENRVVFIFGGPGSTKGSIVNDLTNMFDFVFISAETLILKHLPQKLFEHDQKECEGLIEVEPIVGTHGLVKALNKYPNVLTLEYVLSLVANEIKKHPGKLVLVDLIPNLKFLLRVKSFIKECDKELSDFENQIPIAFALNMTLTKEDLLKNIKTSHACIKPDHTAKPGTGQVDGSTDKGDEVDTGRTQRRFKLYTNSVTDFLGYFERADKVVKVDTSSAKWHLIWEAIKDFFAGEMEFEANHVINTVILFTFDQETAQAIDTNRYPMKELVLRDIVEDPSAPAPKLLNSLAKLLDQSALQTRCFLVDVSDTTLDEASVAEFDRSSLMFVDVDIGQLDYYVHGLRRKTNRKKSIFRKKAQFYKAISTSENETLLFPEETNTELCRRIAICLAERKTS</sequence>
<keyword evidence="3" id="KW-1185">Reference proteome</keyword>
<dbReference type="Proteomes" id="UP000887567">
    <property type="component" value="Unplaced"/>
</dbReference>
<dbReference type="OMA" id="ADLIWHR"/>
<dbReference type="InterPro" id="IPR027417">
    <property type="entry name" value="P-loop_NTPase"/>
</dbReference>
<organism evidence="2 3">
    <name type="scientific">Exaiptasia diaphana</name>
    <name type="common">Tropical sea anemone</name>
    <name type="synonym">Aiptasia pulchella</name>
    <dbReference type="NCBI Taxonomy" id="2652724"/>
    <lineage>
        <taxon>Eukaryota</taxon>
        <taxon>Metazoa</taxon>
        <taxon>Cnidaria</taxon>
        <taxon>Anthozoa</taxon>
        <taxon>Hexacorallia</taxon>
        <taxon>Actiniaria</taxon>
        <taxon>Aiptasiidae</taxon>
        <taxon>Exaiptasia</taxon>
    </lineage>
</organism>
<dbReference type="AlphaFoldDB" id="A0A913YV42"/>
<dbReference type="Gene3D" id="3.40.50.300">
    <property type="entry name" value="P-loop containing nucleotide triphosphate hydrolases"/>
    <property type="match status" value="1"/>
</dbReference>
<evidence type="ECO:0000313" key="2">
    <source>
        <dbReference type="EnsemblMetazoa" id="XP_028518402.1"/>
    </source>
</evidence>
<dbReference type="OrthoDB" id="5829348at2759"/>
<dbReference type="GeneID" id="110250434"/>
<dbReference type="SUPFAM" id="SSF52540">
    <property type="entry name" value="P-loop containing nucleoside triphosphate hydrolases"/>
    <property type="match status" value="1"/>
</dbReference>
<proteinExistence type="predicted"/>
<accession>A0A913YV42</accession>
<dbReference type="KEGG" id="epa:110250434"/>
<feature type="region of interest" description="Disordered" evidence="1">
    <location>
        <begin position="204"/>
        <end position="225"/>
    </location>
</feature>
<evidence type="ECO:0000313" key="3">
    <source>
        <dbReference type="Proteomes" id="UP000887567"/>
    </source>
</evidence>
<name>A0A913YV42_EXADI</name>
<dbReference type="EnsemblMetazoa" id="XM_028662601.1">
    <property type="protein sequence ID" value="XP_028518402.1"/>
    <property type="gene ID" value="LOC110250434"/>
</dbReference>
<evidence type="ECO:0000256" key="1">
    <source>
        <dbReference type="SAM" id="MobiDB-lite"/>
    </source>
</evidence>
<dbReference type="RefSeq" id="XP_028518402.1">
    <property type="nucleotide sequence ID" value="XM_028662601.1"/>
</dbReference>
<protein>
    <submittedName>
        <fullName evidence="2">Uncharacterized protein</fullName>
    </submittedName>
</protein>